<dbReference type="PANTHER" id="PTHR44154:SF1">
    <property type="entry name" value="QUINONE OXIDOREDUCTASE"/>
    <property type="match status" value="1"/>
</dbReference>
<dbReference type="Proteomes" id="UP000313645">
    <property type="component" value="Unassembled WGS sequence"/>
</dbReference>
<dbReference type="InterPro" id="IPR051603">
    <property type="entry name" value="Zinc-ADH_QOR/CCCR"/>
</dbReference>
<dbReference type="Pfam" id="PF08240">
    <property type="entry name" value="ADH_N"/>
    <property type="match status" value="1"/>
</dbReference>
<dbReference type="EMBL" id="SJDL01000022">
    <property type="protein sequence ID" value="TBW54418.1"/>
    <property type="molecule type" value="Genomic_DNA"/>
</dbReference>
<name>A0ABY1ZIN7_9GAMM</name>
<dbReference type="Pfam" id="PF00107">
    <property type="entry name" value="ADH_zinc_N"/>
    <property type="match status" value="1"/>
</dbReference>
<organism evidence="3 4">
    <name type="scientific">Marinobacter halodurans</name>
    <dbReference type="NCBI Taxonomy" id="2528979"/>
    <lineage>
        <taxon>Bacteria</taxon>
        <taxon>Pseudomonadati</taxon>
        <taxon>Pseudomonadota</taxon>
        <taxon>Gammaproteobacteria</taxon>
        <taxon>Pseudomonadales</taxon>
        <taxon>Marinobacteraceae</taxon>
        <taxon>Marinobacter</taxon>
    </lineage>
</organism>
<proteinExistence type="predicted"/>
<sequence length="332" mass="35671">MKAMVIEEFGGPDVFVERDVETPEPGPNQVRIRVVASSLNPIETKIRSGFVKSGPAMPAILNGDVAGVVDKVGSGVSRFAPGDEVFGCAGGVRGWQGALADYMIADERVLAKRTPDMALPLEECAALPLVFLTAWSALVDRSGLQSGEHVLVHAGTGGVGHVAIQIARHFGARVSTTVSTREKAELAEKLGADDIIYYRDEPVADYVQRLTDGQGFDLVFDTVGGDNLDRSIEATAIARRLTSINTRSTHDLSQLHAKGLSLHVVFRSIPLLHGIGMDDQPRMAAAMADMIRQGAVRPLLDPERFTFSRVGEAHRKLEAGETTGKILLLRDA</sequence>
<evidence type="ECO:0000313" key="4">
    <source>
        <dbReference type="Proteomes" id="UP000313645"/>
    </source>
</evidence>
<keyword evidence="4" id="KW-1185">Reference proteome</keyword>
<dbReference type="SUPFAM" id="SSF51735">
    <property type="entry name" value="NAD(P)-binding Rossmann-fold domains"/>
    <property type="match status" value="1"/>
</dbReference>
<protein>
    <submittedName>
        <fullName evidence="3">Quinone oxidoreductase</fullName>
    </submittedName>
</protein>
<dbReference type="InterPro" id="IPR020843">
    <property type="entry name" value="ER"/>
</dbReference>
<dbReference type="PANTHER" id="PTHR44154">
    <property type="entry name" value="QUINONE OXIDOREDUCTASE"/>
    <property type="match status" value="1"/>
</dbReference>
<dbReference type="CDD" id="cd08272">
    <property type="entry name" value="MDR6"/>
    <property type="match status" value="1"/>
</dbReference>
<evidence type="ECO:0000259" key="2">
    <source>
        <dbReference type="SMART" id="SM00829"/>
    </source>
</evidence>
<comment type="caution">
    <text evidence="3">The sequence shown here is derived from an EMBL/GenBank/DDBJ whole genome shotgun (WGS) entry which is preliminary data.</text>
</comment>
<reference evidence="3 4" key="1">
    <citation type="submission" date="2019-02" db="EMBL/GenBank/DDBJ databases">
        <title>Marinobacter halodurans sp. nov., a marine bacterium isolated from sea tidal flat.</title>
        <authorList>
            <person name="Yoo Y."/>
            <person name="Lee D.W."/>
            <person name="Kim B.S."/>
            <person name="Kim J.-J."/>
        </authorList>
    </citation>
    <scope>NUCLEOTIDE SEQUENCE [LARGE SCALE GENOMIC DNA]</scope>
    <source>
        <strain evidence="3 4">YJ-S3-2</strain>
    </source>
</reference>
<dbReference type="SMART" id="SM00829">
    <property type="entry name" value="PKS_ER"/>
    <property type="match status" value="1"/>
</dbReference>
<dbReference type="SUPFAM" id="SSF50129">
    <property type="entry name" value="GroES-like"/>
    <property type="match status" value="1"/>
</dbReference>
<evidence type="ECO:0000313" key="3">
    <source>
        <dbReference type="EMBL" id="TBW54418.1"/>
    </source>
</evidence>
<keyword evidence="1" id="KW-0521">NADP</keyword>
<dbReference type="Gene3D" id="3.40.50.720">
    <property type="entry name" value="NAD(P)-binding Rossmann-like Domain"/>
    <property type="match status" value="1"/>
</dbReference>
<dbReference type="InterPro" id="IPR011032">
    <property type="entry name" value="GroES-like_sf"/>
</dbReference>
<accession>A0ABY1ZIN7</accession>
<dbReference type="Gene3D" id="3.90.180.10">
    <property type="entry name" value="Medium-chain alcohol dehydrogenases, catalytic domain"/>
    <property type="match status" value="1"/>
</dbReference>
<evidence type="ECO:0000256" key="1">
    <source>
        <dbReference type="ARBA" id="ARBA00022857"/>
    </source>
</evidence>
<dbReference type="InterPro" id="IPR036291">
    <property type="entry name" value="NAD(P)-bd_dom_sf"/>
</dbReference>
<feature type="domain" description="Enoyl reductase (ER)" evidence="2">
    <location>
        <begin position="10"/>
        <end position="328"/>
    </location>
</feature>
<dbReference type="InterPro" id="IPR013154">
    <property type="entry name" value="ADH-like_N"/>
</dbReference>
<dbReference type="InterPro" id="IPR013149">
    <property type="entry name" value="ADH-like_C"/>
</dbReference>
<gene>
    <name evidence="3" type="ORF">EZI54_14210</name>
</gene>